<proteinExistence type="predicted"/>
<gene>
    <name evidence="1" type="ORF">OCBIM_22008202mg</name>
</gene>
<accession>A0A0L8HR84</accession>
<sequence>MERKRKTAASISKELLEVENNSSECIINPKLPVEITMNICKKKKKRKIPDRSNQYKFFTKS</sequence>
<evidence type="ECO:0000313" key="1">
    <source>
        <dbReference type="EMBL" id="KOF91736.1"/>
    </source>
</evidence>
<protein>
    <submittedName>
        <fullName evidence="1">Uncharacterized protein</fullName>
    </submittedName>
</protein>
<reference evidence="1" key="1">
    <citation type="submission" date="2015-07" db="EMBL/GenBank/DDBJ databases">
        <title>MeaNS - Measles Nucleotide Surveillance Program.</title>
        <authorList>
            <person name="Tran T."/>
            <person name="Druce J."/>
        </authorList>
    </citation>
    <scope>NUCLEOTIDE SEQUENCE</scope>
    <source>
        <strain evidence="1">UCB-OBI-ISO-001</strain>
        <tissue evidence="1">Gonad</tissue>
    </source>
</reference>
<dbReference type="AlphaFoldDB" id="A0A0L8HR84"/>
<name>A0A0L8HR84_OCTBM</name>
<organism evidence="1">
    <name type="scientific">Octopus bimaculoides</name>
    <name type="common">California two-spotted octopus</name>
    <dbReference type="NCBI Taxonomy" id="37653"/>
    <lineage>
        <taxon>Eukaryota</taxon>
        <taxon>Metazoa</taxon>
        <taxon>Spiralia</taxon>
        <taxon>Lophotrochozoa</taxon>
        <taxon>Mollusca</taxon>
        <taxon>Cephalopoda</taxon>
        <taxon>Coleoidea</taxon>
        <taxon>Octopodiformes</taxon>
        <taxon>Octopoda</taxon>
        <taxon>Incirrata</taxon>
        <taxon>Octopodidae</taxon>
        <taxon>Octopus</taxon>
    </lineage>
</organism>
<dbReference type="EMBL" id="KQ417485">
    <property type="protein sequence ID" value="KOF91736.1"/>
    <property type="molecule type" value="Genomic_DNA"/>
</dbReference>